<dbReference type="InterPro" id="IPR026340">
    <property type="entry name" value="THII_Thiazole_biosynth_dom"/>
</dbReference>
<comment type="subcellular location">
    <subcellularLocation>
        <location evidence="1 11">Cytoplasm</location>
    </subcellularLocation>
</comment>
<keyword evidence="7 11" id="KW-0694">RNA-binding</keyword>
<dbReference type="HAMAP" id="MF_00021">
    <property type="entry name" value="ThiI"/>
    <property type="match status" value="1"/>
</dbReference>
<dbReference type="Pfam" id="PF02926">
    <property type="entry name" value="THUMP"/>
    <property type="match status" value="1"/>
</dbReference>
<dbReference type="KEGG" id="ssei:FJR45_06085"/>
<sequence>MKNLKAHTVQKFILKLFPEIMIKGPSAKRQMVGQLYNNLLTILQRIDTNIKVKKFSDKIEVLTPEDVLPEVRQRLLDTPGIEQILEVLQFDDMDTIDKIKTKIRELVADSLTDKTFVVRVKRTGKHDFSSIDIERTVGGHLLANSKAKNVSLKNPDVIVQMELIQNQLNFISTKYKGLSGFPIGTQGDILSLMSGGFDSTVASYLTMKRGIKTHFIFFNLGGMAHEIGVKQVALYLWNKFGSSHKVKFVSVAFDDVLTEIFRATPPTYMGVMLKRLMLQAAEKVANDMEIDALVTGESVAQVSSQTLRNLALIDEVSNKLILRPLATMNKPDIMNIANEIGTRHFAESMPEYCGVISQNPITHGSHKRMEKVAQKFNYDVLDTAVKNAQHLSIDEIVDDITNLAPVEVVNDLDSGDFTVIDIRPEEECIALTCNTLKIPFHKLKTEFDKLPKDKEYLLYCDKGIMSQLHAQYLQDAKGCENIRVYRPES</sequence>
<evidence type="ECO:0000256" key="10">
    <source>
        <dbReference type="ARBA" id="ARBA00023284"/>
    </source>
</evidence>
<dbReference type="GO" id="GO:0005524">
    <property type="term" value="F:ATP binding"/>
    <property type="evidence" value="ECO:0007669"/>
    <property type="project" value="UniProtKB-UniRule"/>
</dbReference>
<reference evidence="14 15" key="1">
    <citation type="submission" date="2019-06" db="EMBL/GenBank/DDBJ databases">
        <title>Sulfurimonas gotlandica sp. nov., a chemoautotrophic and psychrotolerant epsilonproteobacterium isolated from a pelagic redoxcline, and an emended description of the genus Sulfurimonas.</title>
        <authorList>
            <person name="Wang S."/>
            <person name="Jiang L."/>
            <person name="Shao Z."/>
        </authorList>
    </citation>
    <scope>NUCLEOTIDE SEQUENCE [LARGE SCALE GENOMIC DNA]</scope>
    <source>
        <strain evidence="14 15">S2-6</strain>
    </source>
</reference>
<organism evidence="14 15">
    <name type="scientific">Sulfurimonas sediminis</name>
    <dbReference type="NCBI Taxonomy" id="2590020"/>
    <lineage>
        <taxon>Bacteria</taxon>
        <taxon>Pseudomonadati</taxon>
        <taxon>Campylobacterota</taxon>
        <taxon>Epsilonproteobacteria</taxon>
        <taxon>Campylobacterales</taxon>
        <taxon>Sulfurimonadaceae</taxon>
        <taxon>Sulfurimonas</taxon>
    </lineage>
</organism>
<dbReference type="InterPro" id="IPR004114">
    <property type="entry name" value="THUMP_dom"/>
</dbReference>
<dbReference type="GO" id="GO:0052837">
    <property type="term" value="P:thiazole biosynthetic process"/>
    <property type="evidence" value="ECO:0007669"/>
    <property type="project" value="InterPro"/>
</dbReference>
<dbReference type="InterPro" id="IPR050102">
    <property type="entry name" value="tRNA_sulfurtransferase_ThiI"/>
</dbReference>
<evidence type="ECO:0000259" key="12">
    <source>
        <dbReference type="PROSITE" id="PS50206"/>
    </source>
</evidence>
<keyword evidence="3 11" id="KW-0820">tRNA-binding</keyword>
<evidence type="ECO:0000256" key="7">
    <source>
        <dbReference type="ARBA" id="ARBA00022884"/>
    </source>
</evidence>
<dbReference type="PROSITE" id="PS50206">
    <property type="entry name" value="RHODANESE_3"/>
    <property type="match status" value="1"/>
</dbReference>
<dbReference type="CDD" id="cd00158">
    <property type="entry name" value="RHOD"/>
    <property type="match status" value="1"/>
</dbReference>
<dbReference type="SMART" id="SM00981">
    <property type="entry name" value="THUMP"/>
    <property type="match status" value="1"/>
</dbReference>
<dbReference type="GO" id="GO:0004810">
    <property type="term" value="F:CCA tRNA nucleotidyltransferase activity"/>
    <property type="evidence" value="ECO:0007669"/>
    <property type="project" value="InterPro"/>
</dbReference>
<feature type="binding site" evidence="11">
    <location>
        <position position="305"/>
    </location>
    <ligand>
        <name>ATP</name>
        <dbReference type="ChEBI" id="CHEBI:30616"/>
    </ligand>
</feature>
<dbReference type="InterPro" id="IPR003720">
    <property type="entry name" value="tRNA_STrfase"/>
</dbReference>
<comment type="function">
    <text evidence="11">Catalyzes the ATP-dependent transfer of a sulfur to tRNA to produce 4-thiouridine in position 8 of tRNAs, which functions as a near-UV photosensor. Also catalyzes the transfer of sulfur to the sulfur carrier protein ThiS, forming ThiS-thiocarboxylate. This is a step in the synthesis of thiazole, in the thiamine biosynthesis pathway. The sulfur is donated as persulfide by IscS.</text>
</comment>
<evidence type="ECO:0000256" key="2">
    <source>
        <dbReference type="ARBA" id="ARBA00022490"/>
    </source>
</evidence>
<feature type="binding site" evidence="11">
    <location>
        <begin position="192"/>
        <end position="193"/>
    </location>
    <ligand>
        <name>ATP</name>
        <dbReference type="ChEBI" id="CHEBI:30616"/>
    </ligand>
</feature>
<protein>
    <recommendedName>
        <fullName evidence="11">tRNA sulfurtransferase</fullName>
        <ecNumber evidence="11">2.8.1.4</ecNumber>
    </recommendedName>
    <alternativeName>
        <fullName evidence="11">Sulfur carrier protein ThiS sulfurtransferase</fullName>
    </alternativeName>
    <alternativeName>
        <fullName evidence="11">Thiamine biosynthesis protein ThiI</fullName>
    </alternativeName>
    <alternativeName>
        <fullName evidence="11">tRNA 4-thiouridine synthase</fullName>
    </alternativeName>
</protein>
<evidence type="ECO:0000256" key="3">
    <source>
        <dbReference type="ARBA" id="ARBA00022555"/>
    </source>
</evidence>
<dbReference type="GO" id="GO:0002937">
    <property type="term" value="P:tRNA 4-thiouridine biosynthesis"/>
    <property type="evidence" value="ECO:0007669"/>
    <property type="project" value="TreeGrafter"/>
</dbReference>
<keyword evidence="8 11" id="KW-0784">Thiamine biosynthesis</keyword>
<keyword evidence="6 11" id="KW-0067">ATP-binding</keyword>
<dbReference type="PANTHER" id="PTHR43209:SF1">
    <property type="entry name" value="TRNA SULFURTRANSFERASE"/>
    <property type="match status" value="1"/>
</dbReference>
<accession>A0A7M1B4C2</accession>
<dbReference type="Pfam" id="PF02568">
    <property type="entry name" value="ThiI"/>
    <property type="match status" value="1"/>
</dbReference>
<evidence type="ECO:0000256" key="6">
    <source>
        <dbReference type="ARBA" id="ARBA00022840"/>
    </source>
</evidence>
<dbReference type="SUPFAM" id="SSF143437">
    <property type="entry name" value="THUMP domain-like"/>
    <property type="match status" value="1"/>
</dbReference>
<feature type="active site" description="Cysteine persulfide intermediate" evidence="11">
    <location>
        <position position="460"/>
    </location>
</feature>
<evidence type="ECO:0000256" key="4">
    <source>
        <dbReference type="ARBA" id="ARBA00022679"/>
    </source>
</evidence>
<dbReference type="GO" id="GO:0000049">
    <property type="term" value="F:tRNA binding"/>
    <property type="evidence" value="ECO:0007669"/>
    <property type="project" value="UniProtKB-UniRule"/>
</dbReference>
<feature type="binding site" evidence="11">
    <location>
        <position position="296"/>
    </location>
    <ligand>
        <name>ATP</name>
        <dbReference type="ChEBI" id="CHEBI:30616"/>
    </ligand>
</feature>
<feature type="binding site" evidence="11">
    <location>
        <position position="274"/>
    </location>
    <ligand>
        <name>ATP</name>
        <dbReference type="ChEBI" id="CHEBI:30616"/>
    </ligand>
</feature>
<evidence type="ECO:0000256" key="9">
    <source>
        <dbReference type="ARBA" id="ARBA00023157"/>
    </source>
</evidence>
<dbReference type="PROSITE" id="PS51165">
    <property type="entry name" value="THUMP"/>
    <property type="match status" value="1"/>
</dbReference>
<dbReference type="NCBIfam" id="TIGR04271">
    <property type="entry name" value="ThiI_C_thiazole"/>
    <property type="match status" value="1"/>
</dbReference>
<gene>
    <name evidence="11 14" type="primary">thiI</name>
    <name evidence="14" type="ORF">FJR45_06085</name>
</gene>
<dbReference type="CDD" id="cd11716">
    <property type="entry name" value="THUMP_ThiI"/>
    <property type="match status" value="1"/>
</dbReference>
<dbReference type="InterPro" id="IPR049962">
    <property type="entry name" value="THUMP_ThiI"/>
</dbReference>
<evidence type="ECO:0000256" key="8">
    <source>
        <dbReference type="ARBA" id="ARBA00022977"/>
    </source>
</evidence>
<name>A0A7M1B4C2_9BACT</name>
<evidence type="ECO:0000256" key="5">
    <source>
        <dbReference type="ARBA" id="ARBA00022741"/>
    </source>
</evidence>
<dbReference type="Gene3D" id="3.40.50.620">
    <property type="entry name" value="HUPs"/>
    <property type="match status" value="1"/>
</dbReference>
<dbReference type="GO" id="GO:0009229">
    <property type="term" value="P:thiamine diphosphate biosynthetic process"/>
    <property type="evidence" value="ECO:0007669"/>
    <property type="project" value="UniProtKB-UniRule"/>
</dbReference>
<evidence type="ECO:0000256" key="1">
    <source>
        <dbReference type="ARBA" id="ARBA00004496"/>
    </source>
</evidence>
<comment type="pathway">
    <text evidence="11">Cofactor biosynthesis; thiamine diphosphate biosynthesis.</text>
</comment>
<keyword evidence="5 11" id="KW-0547">Nucleotide-binding</keyword>
<keyword evidence="15" id="KW-1185">Reference proteome</keyword>
<dbReference type="GO" id="GO:0005829">
    <property type="term" value="C:cytosol"/>
    <property type="evidence" value="ECO:0007669"/>
    <property type="project" value="TreeGrafter"/>
</dbReference>
<dbReference type="InterPro" id="IPR049961">
    <property type="entry name" value="ThiI_N"/>
</dbReference>
<keyword evidence="4 11" id="KW-0808">Transferase</keyword>
<evidence type="ECO:0000313" key="15">
    <source>
        <dbReference type="Proteomes" id="UP000593719"/>
    </source>
</evidence>
<dbReference type="InterPro" id="IPR036873">
    <property type="entry name" value="Rhodanese-like_dom_sf"/>
</dbReference>
<comment type="catalytic activity">
    <reaction evidence="11">
        <text>[ThiI sulfur-carrier protein]-S-sulfanyl-L-cysteine + a uridine in tRNA + 2 reduced [2Fe-2S]-[ferredoxin] + ATP + H(+) = [ThiI sulfur-carrier protein]-L-cysteine + a 4-thiouridine in tRNA + 2 oxidized [2Fe-2S]-[ferredoxin] + AMP + diphosphate</text>
        <dbReference type="Rhea" id="RHEA:24176"/>
        <dbReference type="Rhea" id="RHEA-COMP:10000"/>
        <dbReference type="Rhea" id="RHEA-COMP:10001"/>
        <dbReference type="Rhea" id="RHEA-COMP:13337"/>
        <dbReference type="Rhea" id="RHEA-COMP:13338"/>
        <dbReference type="Rhea" id="RHEA-COMP:13339"/>
        <dbReference type="Rhea" id="RHEA-COMP:13340"/>
        <dbReference type="ChEBI" id="CHEBI:15378"/>
        <dbReference type="ChEBI" id="CHEBI:29950"/>
        <dbReference type="ChEBI" id="CHEBI:30616"/>
        <dbReference type="ChEBI" id="CHEBI:33019"/>
        <dbReference type="ChEBI" id="CHEBI:33737"/>
        <dbReference type="ChEBI" id="CHEBI:33738"/>
        <dbReference type="ChEBI" id="CHEBI:61963"/>
        <dbReference type="ChEBI" id="CHEBI:65315"/>
        <dbReference type="ChEBI" id="CHEBI:136798"/>
        <dbReference type="ChEBI" id="CHEBI:456215"/>
        <dbReference type="EC" id="2.8.1.4"/>
    </reaction>
</comment>
<dbReference type="InterPro" id="IPR014729">
    <property type="entry name" value="Rossmann-like_a/b/a_fold"/>
</dbReference>
<evidence type="ECO:0000256" key="11">
    <source>
        <dbReference type="HAMAP-Rule" id="MF_00021"/>
    </source>
</evidence>
<dbReference type="PANTHER" id="PTHR43209">
    <property type="entry name" value="TRNA SULFURTRANSFERASE"/>
    <property type="match status" value="1"/>
</dbReference>
<evidence type="ECO:0000259" key="13">
    <source>
        <dbReference type="PROSITE" id="PS51165"/>
    </source>
</evidence>
<dbReference type="Gene3D" id="3.40.250.10">
    <property type="entry name" value="Rhodanese-like domain"/>
    <property type="match status" value="1"/>
</dbReference>
<dbReference type="Gene3D" id="3.30.2130.30">
    <property type="match status" value="1"/>
</dbReference>
<dbReference type="GO" id="GO:0140741">
    <property type="term" value="F:tRNA-uracil-4 sulfurtransferase activity"/>
    <property type="evidence" value="ECO:0007669"/>
    <property type="project" value="UniProtKB-EC"/>
</dbReference>
<dbReference type="EC" id="2.8.1.4" evidence="11"/>
<dbReference type="InterPro" id="IPR020536">
    <property type="entry name" value="ThiI_AANH"/>
</dbReference>
<keyword evidence="10" id="KW-0676">Redox-active center</keyword>
<dbReference type="NCBIfam" id="TIGR00342">
    <property type="entry name" value="tRNA uracil 4-sulfurtransferase ThiI"/>
    <property type="match status" value="1"/>
</dbReference>
<evidence type="ECO:0000313" key="14">
    <source>
        <dbReference type="EMBL" id="QOP43542.1"/>
    </source>
</evidence>
<dbReference type="SUPFAM" id="SSF52821">
    <property type="entry name" value="Rhodanese/Cell cycle control phosphatase"/>
    <property type="match status" value="1"/>
</dbReference>
<feature type="domain" description="Rhodanese" evidence="12">
    <location>
        <begin position="413"/>
        <end position="489"/>
    </location>
</feature>
<comment type="catalytic activity">
    <reaction evidence="11">
        <text>[ThiS sulfur-carrier protein]-C-terminal Gly-Gly-AMP + S-sulfanyl-L-cysteinyl-[cysteine desulfurase] + AH2 = [ThiS sulfur-carrier protein]-C-terminal-Gly-aminoethanethioate + L-cysteinyl-[cysteine desulfurase] + A + AMP + 2 H(+)</text>
        <dbReference type="Rhea" id="RHEA:43340"/>
        <dbReference type="Rhea" id="RHEA-COMP:12157"/>
        <dbReference type="Rhea" id="RHEA-COMP:12158"/>
        <dbReference type="Rhea" id="RHEA-COMP:12910"/>
        <dbReference type="Rhea" id="RHEA-COMP:19908"/>
        <dbReference type="ChEBI" id="CHEBI:13193"/>
        <dbReference type="ChEBI" id="CHEBI:15378"/>
        <dbReference type="ChEBI" id="CHEBI:17499"/>
        <dbReference type="ChEBI" id="CHEBI:29950"/>
        <dbReference type="ChEBI" id="CHEBI:61963"/>
        <dbReference type="ChEBI" id="CHEBI:90618"/>
        <dbReference type="ChEBI" id="CHEBI:232372"/>
        <dbReference type="ChEBI" id="CHEBI:456215"/>
    </reaction>
</comment>
<dbReference type="InterPro" id="IPR001763">
    <property type="entry name" value="Rhodanese-like_dom"/>
</dbReference>
<feature type="domain" description="THUMP" evidence="13">
    <location>
        <begin position="69"/>
        <end position="174"/>
    </location>
</feature>
<dbReference type="EMBL" id="CP041235">
    <property type="protein sequence ID" value="QOP43542.1"/>
    <property type="molecule type" value="Genomic_DNA"/>
</dbReference>
<comment type="caution">
    <text evidence="11">Lacks conserved residue(s) required for the propagation of feature annotation.</text>
</comment>
<dbReference type="Proteomes" id="UP000593719">
    <property type="component" value="Chromosome"/>
</dbReference>
<dbReference type="SUPFAM" id="SSF52402">
    <property type="entry name" value="Adenine nucleotide alpha hydrolases-like"/>
    <property type="match status" value="1"/>
</dbReference>
<keyword evidence="2 11" id="KW-0963">Cytoplasm</keyword>
<keyword evidence="9" id="KW-1015">Disulfide bond</keyword>
<dbReference type="AlphaFoldDB" id="A0A7M1B4C2"/>
<dbReference type="UniPathway" id="UPA00060"/>
<dbReference type="Pfam" id="PF00581">
    <property type="entry name" value="Rhodanese"/>
    <property type="match status" value="1"/>
</dbReference>
<dbReference type="GO" id="GO:0009228">
    <property type="term" value="P:thiamine biosynthetic process"/>
    <property type="evidence" value="ECO:0007669"/>
    <property type="project" value="UniProtKB-KW"/>
</dbReference>
<comment type="similarity">
    <text evidence="11">Belongs to the ThiI family.</text>
</comment>
<proteinExistence type="inferred from homology"/>